<reference evidence="2 3" key="1">
    <citation type="submission" date="2019-05" db="EMBL/GenBank/DDBJ databases">
        <title>Another draft genome of Portunus trituberculatus and its Hox gene families provides insights of decapod evolution.</title>
        <authorList>
            <person name="Jeong J.-H."/>
            <person name="Song I."/>
            <person name="Kim S."/>
            <person name="Choi T."/>
            <person name="Kim D."/>
            <person name="Ryu S."/>
            <person name="Kim W."/>
        </authorList>
    </citation>
    <scope>NUCLEOTIDE SEQUENCE [LARGE SCALE GENOMIC DNA]</scope>
    <source>
        <tissue evidence="2">Muscle</tissue>
    </source>
</reference>
<organism evidence="2 3">
    <name type="scientific">Portunus trituberculatus</name>
    <name type="common">Swimming crab</name>
    <name type="synonym">Neptunus trituberculatus</name>
    <dbReference type="NCBI Taxonomy" id="210409"/>
    <lineage>
        <taxon>Eukaryota</taxon>
        <taxon>Metazoa</taxon>
        <taxon>Ecdysozoa</taxon>
        <taxon>Arthropoda</taxon>
        <taxon>Crustacea</taxon>
        <taxon>Multicrustacea</taxon>
        <taxon>Malacostraca</taxon>
        <taxon>Eumalacostraca</taxon>
        <taxon>Eucarida</taxon>
        <taxon>Decapoda</taxon>
        <taxon>Pleocyemata</taxon>
        <taxon>Brachyura</taxon>
        <taxon>Eubrachyura</taxon>
        <taxon>Portunoidea</taxon>
        <taxon>Portunidae</taxon>
        <taxon>Portuninae</taxon>
        <taxon>Portunus</taxon>
    </lineage>
</organism>
<feature type="compositionally biased region" description="Polar residues" evidence="1">
    <location>
        <begin position="163"/>
        <end position="172"/>
    </location>
</feature>
<sequence>MAAPLLCWELYGEERGAWEESTKIPKAQGTTEQRSSVWRGGEGWAAAARPAGTAWGMGRRDDPRLFTGTLTWCEGRRSVPSREVDDAVLLLPLLYPAGEPLRLQASGDKIPAIKPQKRGNVFVKAGRRRARWPLGKHYHRWTIRLAQSPSEAAIPPPRPLRSLSGTRGTFLL</sequence>
<name>A0A5B7FWW1_PORTR</name>
<protein>
    <submittedName>
        <fullName evidence="2">Uncharacterized protein</fullName>
    </submittedName>
</protein>
<dbReference type="AlphaFoldDB" id="A0A5B7FWW1"/>
<dbReference type="Proteomes" id="UP000324222">
    <property type="component" value="Unassembled WGS sequence"/>
</dbReference>
<evidence type="ECO:0000313" key="2">
    <source>
        <dbReference type="EMBL" id="MPC50066.1"/>
    </source>
</evidence>
<comment type="caution">
    <text evidence="2">The sequence shown here is derived from an EMBL/GenBank/DDBJ whole genome shotgun (WGS) entry which is preliminary data.</text>
</comment>
<feature type="region of interest" description="Disordered" evidence="1">
    <location>
        <begin position="151"/>
        <end position="172"/>
    </location>
</feature>
<evidence type="ECO:0000256" key="1">
    <source>
        <dbReference type="SAM" id="MobiDB-lite"/>
    </source>
</evidence>
<evidence type="ECO:0000313" key="3">
    <source>
        <dbReference type="Proteomes" id="UP000324222"/>
    </source>
</evidence>
<keyword evidence="3" id="KW-1185">Reference proteome</keyword>
<accession>A0A5B7FWW1</accession>
<gene>
    <name evidence="2" type="ORF">E2C01_043889</name>
</gene>
<proteinExistence type="predicted"/>
<feature type="region of interest" description="Disordered" evidence="1">
    <location>
        <begin position="21"/>
        <end position="41"/>
    </location>
</feature>
<dbReference type="EMBL" id="VSRR010009263">
    <property type="protein sequence ID" value="MPC50066.1"/>
    <property type="molecule type" value="Genomic_DNA"/>
</dbReference>